<dbReference type="PANTHER" id="PTHR48098:SF3">
    <property type="entry name" value="IRON(III) ENTEROBACTIN ESTERASE"/>
    <property type="match status" value="1"/>
</dbReference>
<dbReference type="SUPFAM" id="SSF53474">
    <property type="entry name" value="alpha/beta-Hydrolases"/>
    <property type="match status" value="1"/>
</dbReference>
<protein>
    <submittedName>
        <fullName evidence="1">Ferric enterobactin esterase</fullName>
    </submittedName>
</protein>
<dbReference type="InterPro" id="IPR029058">
    <property type="entry name" value="AB_hydrolase_fold"/>
</dbReference>
<dbReference type="InterPro" id="IPR000801">
    <property type="entry name" value="Esterase-like"/>
</dbReference>
<accession>A0A2X3JAF8</accession>
<evidence type="ECO:0000313" key="2">
    <source>
        <dbReference type="Proteomes" id="UP000251197"/>
    </source>
</evidence>
<name>A0A2X3JAF8_9ENTR</name>
<reference evidence="1 2" key="1">
    <citation type="submission" date="2018-06" db="EMBL/GenBank/DDBJ databases">
        <authorList>
            <consortium name="Pathogen Informatics"/>
            <person name="Doyle S."/>
        </authorList>
    </citation>
    <scope>NUCLEOTIDE SEQUENCE [LARGE SCALE GENOMIC DNA]</scope>
    <source>
        <strain evidence="1 2">NCTC12120</strain>
    </source>
</reference>
<gene>
    <name evidence="1" type="primary">fes</name>
    <name evidence="1" type="ORF">NCTC12120_06122</name>
</gene>
<organism evidence="1 2">
    <name type="scientific">Cedecea neteri</name>
    <dbReference type="NCBI Taxonomy" id="158822"/>
    <lineage>
        <taxon>Bacteria</taxon>
        <taxon>Pseudomonadati</taxon>
        <taxon>Pseudomonadota</taxon>
        <taxon>Gammaproteobacteria</taxon>
        <taxon>Enterobacterales</taxon>
        <taxon>Enterobacteriaceae</taxon>
        <taxon>Cedecea</taxon>
    </lineage>
</organism>
<dbReference type="EMBL" id="UAVU01000010">
    <property type="protein sequence ID" value="SQC93013.1"/>
    <property type="molecule type" value="Genomic_DNA"/>
</dbReference>
<dbReference type="AlphaFoldDB" id="A0A2X3JAF8"/>
<dbReference type="Proteomes" id="UP000251197">
    <property type="component" value="Unassembled WGS sequence"/>
</dbReference>
<dbReference type="Pfam" id="PF00756">
    <property type="entry name" value="Esterase"/>
    <property type="match status" value="1"/>
</dbReference>
<sequence length="90" mass="9865">MFIDSLDGERREKELPPNPDFADFMAEELVPWLNHQGISTPARKTIVAGSSYGGLASAWVALRHPEVFGNVLSFVRLLLVGTRGRKCPAG</sequence>
<proteinExistence type="predicted"/>
<evidence type="ECO:0000313" key="1">
    <source>
        <dbReference type="EMBL" id="SQC93013.1"/>
    </source>
</evidence>
<dbReference type="Gene3D" id="3.40.50.1820">
    <property type="entry name" value="alpha/beta hydrolase"/>
    <property type="match status" value="1"/>
</dbReference>
<dbReference type="InterPro" id="IPR050583">
    <property type="entry name" value="Mycobacterial_A85_antigen"/>
</dbReference>
<dbReference type="PANTHER" id="PTHR48098">
    <property type="entry name" value="ENTEROCHELIN ESTERASE-RELATED"/>
    <property type="match status" value="1"/>
</dbReference>